<name>A0A0M0JS44_9EUKA</name>
<dbReference type="EMBL" id="JWZX01002460">
    <property type="protein sequence ID" value="KOO29122.1"/>
    <property type="molecule type" value="Genomic_DNA"/>
</dbReference>
<dbReference type="AlphaFoldDB" id="A0A0M0JS44"/>
<reference evidence="2" key="1">
    <citation type="journal article" date="2015" name="PLoS Genet.">
        <title>Genome Sequence and Transcriptome Analyses of Chrysochromulina tobin: Metabolic Tools for Enhanced Algal Fitness in the Prominent Order Prymnesiales (Haptophyceae).</title>
        <authorList>
            <person name="Hovde B.T."/>
            <person name="Deodato C.R."/>
            <person name="Hunsperger H.M."/>
            <person name="Ryken S.A."/>
            <person name="Yost W."/>
            <person name="Jha R.K."/>
            <person name="Patterson J."/>
            <person name="Monnat R.J. Jr."/>
            <person name="Barlow S.B."/>
            <person name="Starkenburg S.R."/>
            <person name="Cattolico R.A."/>
        </authorList>
    </citation>
    <scope>NUCLEOTIDE SEQUENCE</scope>
    <source>
        <strain evidence="2">CCMP291</strain>
    </source>
</reference>
<dbReference type="OrthoDB" id="439792at2759"/>
<sequence length="256" mass="28686">MVENRRIKKTQEALAAHVSSGRIIVQVDDEAELNSVAYWEQGSESLSKEDRLKRRRSLKSDEGVRAALHAWLVAAKANGFCTEAAEPALQKDGYHAIMLRFHKILLDDFDYTMAKAMVEKDWVDDLGDSNGSDGMPQEVFFSALFELADVWTPSIDAAVYAAFLRRLLTSCVDQNGNLRSLQSIKFDAALAVELAEGARLAALDEAKMESRSHLAEAKRRAVERRNGAIGIQAQRRRQIAAREDKERPLARLVTNW</sequence>
<accession>A0A0M0JS44</accession>
<dbReference type="Proteomes" id="UP000037460">
    <property type="component" value="Unassembled WGS sequence"/>
</dbReference>
<proteinExistence type="predicted"/>
<protein>
    <submittedName>
        <fullName evidence="1">Uncharacterized protein</fullName>
    </submittedName>
</protein>
<comment type="caution">
    <text evidence="1">The sequence shown here is derived from an EMBL/GenBank/DDBJ whole genome shotgun (WGS) entry which is preliminary data.</text>
</comment>
<organism evidence="1 2">
    <name type="scientific">Chrysochromulina tobinii</name>
    <dbReference type="NCBI Taxonomy" id="1460289"/>
    <lineage>
        <taxon>Eukaryota</taxon>
        <taxon>Haptista</taxon>
        <taxon>Haptophyta</taxon>
        <taxon>Prymnesiophyceae</taxon>
        <taxon>Prymnesiales</taxon>
        <taxon>Chrysochromulinaceae</taxon>
        <taxon>Chrysochromulina</taxon>
    </lineage>
</organism>
<gene>
    <name evidence="1" type="ORF">Ctob_012478</name>
</gene>
<evidence type="ECO:0000313" key="1">
    <source>
        <dbReference type="EMBL" id="KOO29122.1"/>
    </source>
</evidence>
<evidence type="ECO:0000313" key="2">
    <source>
        <dbReference type="Proteomes" id="UP000037460"/>
    </source>
</evidence>
<keyword evidence="2" id="KW-1185">Reference proteome</keyword>